<evidence type="ECO:0000256" key="1">
    <source>
        <dbReference type="SAM" id="MobiDB-lite"/>
    </source>
</evidence>
<dbReference type="Proteomes" id="UP000248555">
    <property type="component" value="Unassembled WGS sequence"/>
</dbReference>
<name>A0A327YN29_9BACL</name>
<gene>
    <name evidence="2" type="ORF">B0I26_102350</name>
</gene>
<keyword evidence="3" id="KW-1185">Reference proteome</keyword>
<feature type="region of interest" description="Disordered" evidence="1">
    <location>
        <begin position="26"/>
        <end position="46"/>
    </location>
</feature>
<dbReference type="EMBL" id="QLMH01000002">
    <property type="protein sequence ID" value="RAK22358.1"/>
    <property type="molecule type" value="Genomic_DNA"/>
</dbReference>
<evidence type="ECO:0000313" key="3">
    <source>
        <dbReference type="Proteomes" id="UP000248555"/>
    </source>
</evidence>
<protein>
    <submittedName>
        <fullName evidence="2">Uncharacterized protein</fullName>
    </submittedName>
</protein>
<sequence length="46" mass="4931">MIVQNGLTLLNKDGIQRGRPFFSYKIGKKTPASDRAGDNPVKAGAV</sequence>
<reference evidence="2 3" key="1">
    <citation type="submission" date="2018-06" db="EMBL/GenBank/DDBJ databases">
        <title>Genomic Encyclopedia of Type Strains, Phase III (KMG-III): the genomes of soil and plant-associated and newly described type strains.</title>
        <authorList>
            <person name="Whitman W."/>
        </authorList>
    </citation>
    <scope>NUCLEOTIDE SEQUENCE [LARGE SCALE GENOMIC DNA]</scope>
    <source>
        <strain evidence="2 3">CGMCC 1.8979</strain>
    </source>
</reference>
<dbReference type="AlphaFoldDB" id="A0A327YN29"/>
<proteinExistence type="predicted"/>
<comment type="caution">
    <text evidence="2">The sequence shown here is derived from an EMBL/GenBank/DDBJ whole genome shotgun (WGS) entry which is preliminary data.</text>
</comment>
<accession>A0A327YN29</accession>
<evidence type="ECO:0000313" key="2">
    <source>
        <dbReference type="EMBL" id="RAK22358.1"/>
    </source>
</evidence>
<organism evidence="2 3">
    <name type="scientific">Paranoxybacillus vitaminiphilus</name>
    <dbReference type="NCBI Taxonomy" id="581036"/>
    <lineage>
        <taxon>Bacteria</taxon>
        <taxon>Bacillati</taxon>
        <taxon>Bacillota</taxon>
        <taxon>Bacilli</taxon>
        <taxon>Bacillales</taxon>
        <taxon>Anoxybacillaceae</taxon>
        <taxon>Paranoxybacillus</taxon>
    </lineage>
</organism>